<dbReference type="EMBL" id="JAKIKU010000013">
    <property type="protein sequence ID" value="MCL1047314.1"/>
    <property type="molecule type" value="Genomic_DNA"/>
</dbReference>
<evidence type="ECO:0000313" key="2">
    <source>
        <dbReference type="EMBL" id="MCL1047314.1"/>
    </source>
</evidence>
<sequence length="131" mass="14658">MTNNTITGTDNAILAACKKGIAAWQVAFNHQDAKACAAQYQQNCIMTARPFGVFEGREAIEAFWQGIMDQGFNQVDYTQVTWEAEGESGYILTSQWTMNKAFGVVHRELWVVEADGRARLASDEFEVQGER</sequence>
<reference evidence="2 3" key="1">
    <citation type="submission" date="2022-01" db="EMBL/GenBank/DDBJ databases">
        <title>Whole genome-based taxonomy of the Shewanellaceae.</title>
        <authorList>
            <person name="Martin-Rodriguez A.J."/>
        </authorList>
    </citation>
    <scope>NUCLEOTIDE SEQUENCE [LARGE SCALE GENOMIC DNA]</scope>
    <source>
        <strain evidence="2 3">DSM 24955</strain>
    </source>
</reference>
<dbReference type="InterPro" id="IPR037401">
    <property type="entry name" value="SnoaL-like"/>
</dbReference>
<dbReference type="InterPro" id="IPR032710">
    <property type="entry name" value="NTF2-like_dom_sf"/>
</dbReference>
<protein>
    <submittedName>
        <fullName evidence="2">Nuclear transport factor 2 family protein</fullName>
    </submittedName>
</protein>
<dbReference type="Pfam" id="PF12680">
    <property type="entry name" value="SnoaL_2"/>
    <property type="match status" value="1"/>
</dbReference>
<feature type="domain" description="SnoaL-like" evidence="1">
    <location>
        <begin position="24"/>
        <end position="99"/>
    </location>
</feature>
<proteinExistence type="predicted"/>
<dbReference type="Proteomes" id="UP001202134">
    <property type="component" value="Unassembled WGS sequence"/>
</dbReference>
<dbReference type="SUPFAM" id="SSF54427">
    <property type="entry name" value="NTF2-like"/>
    <property type="match status" value="1"/>
</dbReference>
<evidence type="ECO:0000313" key="3">
    <source>
        <dbReference type="Proteomes" id="UP001202134"/>
    </source>
</evidence>
<evidence type="ECO:0000259" key="1">
    <source>
        <dbReference type="Pfam" id="PF12680"/>
    </source>
</evidence>
<accession>A0ABT0KU60</accession>
<organism evidence="2 3">
    <name type="scientific">Shewanella electrodiphila</name>
    <dbReference type="NCBI Taxonomy" id="934143"/>
    <lineage>
        <taxon>Bacteria</taxon>
        <taxon>Pseudomonadati</taxon>
        <taxon>Pseudomonadota</taxon>
        <taxon>Gammaproteobacteria</taxon>
        <taxon>Alteromonadales</taxon>
        <taxon>Shewanellaceae</taxon>
        <taxon>Shewanella</taxon>
    </lineage>
</organism>
<dbReference type="RefSeq" id="WP_248956729.1">
    <property type="nucleotide sequence ID" value="NZ_JAKIKU010000013.1"/>
</dbReference>
<gene>
    <name evidence="2" type="ORF">L2737_18605</name>
</gene>
<comment type="caution">
    <text evidence="2">The sequence shown here is derived from an EMBL/GenBank/DDBJ whole genome shotgun (WGS) entry which is preliminary data.</text>
</comment>
<dbReference type="Gene3D" id="3.10.450.50">
    <property type="match status" value="1"/>
</dbReference>
<keyword evidence="3" id="KW-1185">Reference proteome</keyword>
<name>A0ABT0KU60_9GAMM</name>